<proteinExistence type="predicted"/>
<organism evidence="1">
    <name type="scientific">marine sediment metagenome</name>
    <dbReference type="NCBI Taxonomy" id="412755"/>
    <lineage>
        <taxon>unclassified sequences</taxon>
        <taxon>metagenomes</taxon>
        <taxon>ecological metagenomes</taxon>
    </lineage>
</organism>
<accession>A0A0F9KUX7</accession>
<sequence length="308" mass="33873">MTSIVTVRRVAESHLLVDPSTVIDALEVTDAEEIKEIERLVPAMSQQIEDETNRVFARELVTEKLGLDLVDAGDLGNRGGVAYRFMLSRMPVLMVQAIRFDGSAIDLTDVQLEDSEAGFLFSAGGFSATNIEVQQLERVRTHYLDPLWEVDYSAGFVLPSFPAIEEAFTPSDVDAALNLFSITSHDLVDGDTVRFSTDGTLPAGLSKNINYIIRDMTDDTFKVAALPNGAVVDVTDGGSGAHIVTRQVTMPDSLQNVLVRLVVSQFRGRKRDPSIKSEKLGDASWTYMDSFEIPAAVRSSLSRWRNLV</sequence>
<protein>
    <submittedName>
        <fullName evidence="1">Uncharacterized protein</fullName>
    </submittedName>
</protein>
<evidence type="ECO:0000313" key="1">
    <source>
        <dbReference type="EMBL" id="KKM25918.1"/>
    </source>
</evidence>
<dbReference type="EMBL" id="LAZR01012612">
    <property type="protein sequence ID" value="KKM25918.1"/>
    <property type="molecule type" value="Genomic_DNA"/>
</dbReference>
<reference evidence="1" key="1">
    <citation type="journal article" date="2015" name="Nature">
        <title>Complex archaea that bridge the gap between prokaryotes and eukaryotes.</title>
        <authorList>
            <person name="Spang A."/>
            <person name="Saw J.H."/>
            <person name="Jorgensen S.L."/>
            <person name="Zaremba-Niedzwiedzka K."/>
            <person name="Martijn J."/>
            <person name="Lind A.E."/>
            <person name="van Eijk R."/>
            <person name="Schleper C."/>
            <person name="Guy L."/>
            <person name="Ettema T.J."/>
        </authorList>
    </citation>
    <scope>NUCLEOTIDE SEQUENCE</scope>
</reference>
<gene>
    <name evidence="1" type="ORF">LCGC14_1590080</name>
</gene>
<name>A0A0F9KUX7_9ZZZZ</name>
<dbReference type="AlphaFoldDB" id="A0A0F9KUX7"/>
<comment type="caution">
    <text evidence="1">The sequence shown here is derived from an EMBL/GenBank/DDBJ whole genome shotgun (WGS) entry which is preliminary data.</text>
</comment>